<dbReference type="OrthoDB" id="5084290at2"/>
<dbReference type="AlphaFoldDB" id="A0A542Y4Y2"/>
<protein>
    <submittedName>
        <fullName evidence="4">LysM domain-containing protein</fullName>
    </submittedName>
</protein>
<keyword evidence="5" id="KW-1185">Reference proteome</keyword>
<dbReference type="PROSITE" id="PS51782">
    <property type="entry name" value="LYSM"/>
    <property type="match status" value="1"/>
</dbReference>
<dbReference type="Pfam" id="PF01476">
    <property type="entry name" value="LysM"/>
    <property type="match status" value="1"/>
</dbReference>
<dbReference type="SMART" id="SM00257">
    <property type="entry name" value="LysM"/>
    <property type="match status" value="1"/>
</dbReference>
<dbReference type="EMBL" id="VFON01000001">
    <property type="protein sequence ID" value="TQL43132.1"/>
    <property type="molecule type" value="Genomic_DNA"/>
</dbReference>
<feature type="region of interest" description="Disordered" evidence="1">
    <location>
        <begin position="1"/>
        <end position="29"/>
    </location>
</feature>
<feature type="compositionally biased region" description="Polar residues" evidence="1">
    <location>
        <begin position="1"/>
        <end position="11"/>
    </location>
</feature>
<gene>
    <name evidence="4" type="ORF">FB468_1147</name>
</gene>
<proteinExistence type="predicted"/>
<dbReference type="CDD" id="cd00118">
    <property type="entry name" value="LysM"/>
    <property type="match status" value="1"/>
</dbReference>
<dbReference type="RefSeq" id="WP_141886491.1">
    <property type="nucleotide sequence ID" value="NZ_BAAAUY010000012.1"/>
</dbReference>
<comment type="caution">
    <text evidence="4">The sequence shown here is derived from an EMBL/GenBank/DDBJ whole genome shotgun (WGS) entry which is preliminary data.</text>
</comment>
<dbReference type="InterPro" id="IPR018392">
    <property type="entry name" value="LysM"/>
</dbReference>
<sequence length="142" mass="14795">MTATATVTTFGPRTDATRAHEPATRSSASTRLRLTRRGRVVFGGLATVLVAGVLGVVAAIAAPGAIANGSQSTQEFPYIVAQSGDSLWSIASDLEPTADPRDVVAEIQRLNQMQASDLQAGDAIAVPLRFEGNDLTFPASEL</sequence>
<keyword evidence="2" id="KW-0812">Transmembrane</keyword>
<accession>A0A542Y4Y2</accession>
<organism evidence="4 5">
    <name type="scientific">Leucobacter komagatae</name>
    <dbReference type="NCBI Taxonomy" id="55969"/>
    <lineage>
        <taxon>Bacteria</taxon>
        <taxon>Bacillati</taxon>
        <taxon>Actinomycetota</taxon>
        <taxon>Actinomycetes</taxon>
        <taxon>Micrococcales</taxon>
        <taxon>Microbacteriaceae</taxon>
        <taxon>Leucobacter</taxon>
    </lineage>
</organism>
<evidence type="ECO:0000313" key="5">
    <source>
        <dbReference type="Proteomes" id="UP000319094"/>
    </source>
</evidence>
<dbReference type="Gene3D" id="3.10.350.10">
    <property type="entry name" value="LysM domain"/>
    <property type="match status" value="1"/>
</dbReference>
<feature type="domain" description="LysM" evidence="3">
    <location>
        <begin position="77"/>
        <end position="126"/>
    </location>
</feature>
<reference evidence="4 5" key="1">
    <citation type="submission" date="2019-06" db="EMBL/GenBank/DDBJ databases">
        <title>Sequencing the genomes of 1000 actinobacteria strains.</title>
        <authorList>
            <person name="Klenk H.-P."/>
        </authorList>
    </citation>
    <scope>NUCLEOTIDE SEQUENCE [LARGE SCALE GENOMIC DNA]</scope>
    <source>
        <strain evidence="4 5">DSM 8803</strain>
    </source>
</reference>
<evidence type="ECO:0000313" key="4">
    <source>
        <dbReference type="EMBL" id="TQL43132.1"/>
    </source>
</evidence>
<evidence type="ECO:0000256" key="1">
    <source>
        <dbReference type="SAM" id="MobiDB-lite"/>
    </source>
</evidence>
<name>A0A542Y4Y2_9MICO</name>
<feature type="transmembrane region" description="Helical" evidence="2">
    <location>
        <begin position="40"/>
        <end position="62"/>
    </location>
</feature>
<dbReference type="Proteomes" id="UP000319094">
    <property type="component" value="Unassembled WGS sequence"/>
</dbReference>
<evidence type="ECO:0000256" key="2">
    <source>
        <dbReference type="SAM" id="Phobius"/>
    </source>
</evidence>
<dbReference type="InterPro" id="IPR036779">
    <property type="entry name" value="LysM_dom_sf"/>
</dbReference>
<evidence type="ECO:0000259" key="3">
    <source>
        <dbReference type="PROSITE" id="PS51782"/>
    </source>
</evidence>
<keyword evidence="2" id="KW-1133">Transmembrane helix</keyword>
<keyword evidence="2" id="KW-0472">Membrane</keyword>